<evidence type="ECO:0000313" key="5">
    <source>
        <dbReference type="EMBL" id="NEN07053.1"/>
    </source>
</evidence>
<comment type="subcellular location">
    <subcellularLocation>
        <location evidence="3">Cytoplasm</location>
    </subcellularLocation>
</comment>
<name>A0A6L9Y086_9MICO</name>
<dbReference type="InterPro" id="IPR032528">
    <property type="entry name" value="Ribosom_S30AE_C"/>
</dbReference>
<evidence type="ECO:0000313" key="6">
    <source>
        <dbReference type="Proteomes" id="UP000474967"/>
    </source>
</evidence>
<dbReference type="Gene3D" id="3.30.505.50">
    <property type="entry name" value="Sigma 54 modulation/S30EA ribosomal protein, C-terminal domain"/>
    <property type="match status" value="1"/>
</dbReference>
<dbReference type="SUPFAM" id="SSF69754">
    <property type="entry name" value="Ribosome binding protein Y (YfiA homologue)"/>
    <property type="match status" value="1"/>
</dbReference>
<gene>
    <name evidence="5" type="primary">raiA</name>
    <name evidence="3" type="synonym">hpf</name>
    <name evidence="5" type="ORF">G3T36_14405</name>
</gene>
<dbReference type="GO" id="GO:0043024">
    <property type="term" value="F:ribosomal small subunit binding"/>
    <property type="evidence" value="ECO:0007669"/>
    <property type="project" value="TreeGrafter"/>
</dbReference>
<evidence type="ECO:0000256" key="3">
    <source>
        <dbReference type="HAMAP-Rule" id="MF_00839"/>
    </source>
</evidence>
<dbReference type="CDD" id="cd00552">
    <property type="entry name" value="RaiA"/>
    <property type="match status" value="1"/>
</dbReference>
<comment type="similarity">
    <text evidence="3">Belongs to the HPF/YfiA ribosome-associated protein family. Long HPF subfamily.</text>
</comment>
<keyword evidence="2 3" id="KW-0810">Translation regulation</keyword>
<dbReference type="FunFam" id="3.30.505.50:FF:000002">
    <property type="entry name" value="Ribosome hibernation promoting factor"/>
    <property type="match status" value="1"/>
</dbReference>
<dbReference type="InterPro" id="IPR034694">
    <property type="entry name" value="HPF_long/plastid"/>
</dbReference>
<dbReference type="InterPro" id="IPR050574">
    <property type="entry name" value="HPF/YfiA_ribosome-assoc"/>
</dbReference>
<dbReference type="InterPro" id="IPR003489">
    <property type="entry name" value="RHF/RaiA"/>
</dbReference>
<dbReference type="Pfam" id="PF16321">
    <property type="entry name" value="Ribosom_S30AE_C"/>
    <property type="match status" value="1"/>
</dbReference>
<organism evidence="5 6">
    <name type="scientific">Leifsonia tongyongensis</name>
    <dbReference type="NCBI Taxonomy" id="1268043"/>
    <lineage>
        <taxon>Bacteria</taxon>
        <taxon>Bacillati</taxon>
        <taxon>Actinomycetota</taxon>
        <taxon>Actinomycetes</taxon>
        <taxon>Micrococcales</taxon>
        <taxon>Microbacteriaceae</taxon>
        <taxon>Leifsonia</taxon>
    </lineage>
</organism>
<dbReference type="PANTHER" id="PTHR33231">
    <property type="entry name" value="30S RIBOSOMAL PROTEIN"/>
    <property type="match status" value="1"/>
</dbReference>
<keyword evidence="6" id="KW-1185">Reference proteome</keyword>
<comment type="subunit">
    <text evidence="3">Interacts with 100S ribosomes.</text>
</comment>
<feature type="domain" description="Sigma 54 modulation/S30EA ribosomal protein C-terminal" evidence="4">
    <location>
        <begin position="158"/>
        <end position="211"/>
    </location>
</feature>
<keyword evidence="1 3" id="KW-0963">Cytoplasm</keyword>
<dbReference type="RefSeq" id="WP_163290511.1">
    <property type="nucleotide sequence ID" value="NZ_JAAGWY010000003.1"/>
</dbReference>
<dbReference type="NCBIfam" id="TIGR00741">
    <property type="entry name" value="yfiA"/>
    <property type="match status" value="1"/>
</dbReference>
<dbReference type="PANTHER" id="PTHR33231:SF1">
    <property type="entry name" value="30S RIBOSOMAL PROTEIN"/>
    <property type="match status" value="1"/>
</dbReference>
<dbReference type="EMBL" id="JAAGWY010000003">
    <property type="protein sequence ID" value="NEN07053.1"/>
    <property type="molecule type" value="Genomic_DNA"/>
</dbReference>
<accession>A0A6L9Y086</accession>
<reference evidence="5 6" key="1">
    <citation type="journal article" date="2014" name="J. Microbiol.">
        <title>Diaminobutyricibacter tongyongensis gen. nov., sp. nov. and Homoserinibacter gongjuensis gen. nov., sp. nov. belong to the family Microbacteriaceae.</title>
        <authorList>
            <person name="Kim S.J."/>
            <person name="Ahn J.H."/>
            <person name="Weon H.Y."/>
            <person name="Hamada M."/>
            <person name="Suzuki K."/>
            <person name="Kwon S.W."/>
        </authorList>
    </citation>
    <scope>NUCLEOTIDE SEQUENCE [LARGE SCALE GENOMIC DNA]</scope>
    <source>
        <strain evidence="5 6">NBRC 108724</strain>
    </source>
</reference>
<dbReference type="GO" id="GO:0045900">
    <property type="term" value="P:negative regulation of translational elongation"/>
    <property type="evidence" value="ECO:0007669"/>
    <property type="project" value="TreeGrafter"/>
</dbReference>
<dbReference type="GO" id="GO:0022627">
    <property type="term" value="C:cytosolic small ribosomal subunit"/>
    <property type="evidence" value="ECO:0007669"/>
    <property type="project" value="TreeGrafter"/>
</dbReference>
<proteinExistence type="inferred from homology"/>
<sequence>MEINIVGRNLGITDRFREYATEKAAKVTHLAERAITFEIKVSRHNEKLGSQNGDDRVELTLVGPGAVVRAEATGTDKYAAFDVAIARLLERVRRAKDRRKVHRGQHRPTSLREASTGGFSVVDITPAPVAVLDQVRTGSVPVVADEPKASEESDDYCPVVIRKKVFASVPMTVDDALYYMELVGHDFYLFIDQETTRPSVVYRRKGWDYGVISLDEDADELQEVATASRKLSH</sequence>
<dbReference type="Pfam" id="PF02482">
    <property type="entry name" value="Ribosomal_S30AE"/>
    <property type="match status" value="1"/>
</dbReference>
<evidence type="ECO:0000256" key="2">
    <source>
        <dbReference type="ARBA" id="ARBA00022845"/>
    </source>
</evidence>
<dbReference type="HAMAP" id="MF_00839">
    <property type="entry name" value="HPF"/>
    <property type="match status" value="1"/>
</dbReference>
<dbReference type="InterPro" id="IPR038416">
    <property type="entry name" value="Ribosom_S30AE_C_sf"/>
</dbReference>
<evidence type="ECO:0000256" key="1">
    <source>
        <dbReference type="ARBA" id="ARBA00022490"/>
    </source>
</evidence>
<comment type="caution">
    <text evidence="5">The sequence shown here is derived from an EMBL/GenBank/DDBJ whole genome shotgun (WGS) entry which is preliminary data.</text>
</comment>
<comment type="function">
    <text evidence="3">Required for dimerization of active 70S ribosomes into 100S ribosomes in stationary phase; 100S ribosomes are translationally inactive and sometimes present during exponential growth.</text>
</comment>
<dbReference type="Proteomes" id="UP000474967">
    <property type="component" value="Unassembled WGS sequence"/>
</dbReference>
<evidence type="ECO:0000259" key="4">
    <source>
        <dbReference type="Pfam" id="PF16321"/>
    </source>
</evidence>
<protein>
    <recommendedName>
        <fullName evidence="3">Ribosome hibernation promoting factor</fullName>
        <shortName evidence="3">HPF</shortName>
    </recommendedName>
</protein>
<dbReference type="Gene3D" id="3.30.160.100">
    <property type="entry name" value="Ribosome hibernation promotion factor-like"/>
    <property type="match status" value="1"/>
</dbReference>
<dbReference type="AlphaFoldDB" id="A0A6L9Y086"/>
<dbReference type="InterPro" id="IPR036567">
    <property type="entry name" value="RHF-like"/>
</dbReference>